<gene>
    <name evidence="1" type="ORF">Tci_002275</name>
</gene>
<dbReference type="EMBL" id="BKCJ010000145">
    <property type="protein sequence ID" value="GEU30297.1"/>
    <property type="molecule type" value="Genomic_DNA"/>
</dbReference>
<dbReference type="AlphaFoldDB" id="A0A6L2J1H6"/>
<reference evidence="1" key="1">
    <citation type="journal article" date="2019" name="Sci. Rep.">
        <title>Draft genome of Tanacetum cinerariifolium, the natural source of mosquito coil.</title>
        <authorList>
            <person name="Yamashiro T."/>
            <person name="Shiraishi A."/>
            <person name="Satake H."/>
            <person name="Nakayama K."/>
        </authorList>
    </citation>
    <scope>NUCLEOTIDE SEQUENCE</scope>
</reference>
<name>A0A6L2J1H6_TANCI</name>
<organism evidence="1">
    <name type="scientific">Tanacetum cinerariifolium</name>
    <name type="common">Dalmatian daisy</name>
    <name type="synonym">Chrysanthemum cinerariifolium</name>
    <dbReference type="NCBI Taxonomy" id="118510"/>
    <lineage>
        <taxon>Eukaryota</taxon>
        <taxon>Viridiplantae</taxon>
        <taxon>Streptophyta</taxon>
        <taxon>Embryophyta</taxon>
        <taxon>Tracheophyta</taxon>
        <taxon>Spermatophyta</taxon>
        <taxon>Magnoliopsida</taxon>
        <taxon>eudicotyledons</taxon>
        <taxon>Gunneridae</taxon>
        <taxon>Pentapetalae</taxon>
        <taxon>asterids</taxon>
        <taxon>campanulids</taxon>
        <taxon>Asterales</taxon>
        <taxon>Asteraceae</taxon>
        <taxon>Asteroideae</taxon>
        <taxon>Anthemideae</taxon>
        <taxon>Anthemidinae</taxon>
        <taxon>Tanacetum</taxon>
    </lineage>
</organism>
<evidence type="ECO:0000313" key="1">
    <source>
        <dbReference type="EMBL" id="GEU30297.1"/>
    </source>
</evidence>
<comment type="caution">
    <text evidence="1">The sequence shown here is derived from an EMBL/GenBank/DDBJ whole genome shotgun (WGS) entry which is preliminary data.</text>
</comment>
<sequence length="409" mass="45720">MDYEQLLAEFNVRVARQICFNDEIRMRLEHELRGRQRFEERYALQVNRLKERDAEIASLKTQLSLKEAEAAEEIHLRCQIANIEDVEAARVDELKVLKENNVALKRRVAALESAAASKDVELASSNSQVSELETTCFGLQDEVMGYKLFKERVEEMHDEQVKVLSDRVAGRRWILSRGLKLAIMKCLQSPEYMAALGGALGRAIDKGMQEGLKAGVDHGRVERGLNVIAAYDLSAKSNFVFAVDTLCPATKISKASQLQPFFEQLMVPIHRLKDQVIIGESSLSFALDVAQSRVQRIKGDVAACRLSLTDAMVMLFESLSVRSLTGEASTSKVPFVAVTTALLTTFIQTSTIPSLPSAKVPPSPKIVFEEEELNTTPKHTSAPYTYGFCCCFIFIPRSYVTFFAAVYLY</sequence>
<evidence type="ECO:0008006" key="2">
    <source>
        <dbReference type="Google" id="ProtNLM"/>
    </source>
</evidence>
<protein>
    <recommendedName>
        <fullName evidence="2">Transposase (Putative), gypsy type</fullName>
    </recommendedName>
</protein>
<proteinExistence type="predicted"/>
<accession>A0A6L2J1H6</accession>